<accession>A0AAD7MTZ0</accession>
<protein>
    <submittedName>
        <fullName evidence="2">Uncharacterized protein</fullName>
    </submittedName>
</protein>
<comment type="caution">
    <text evidence="2">The sequence shown here is derived from an EMBL/GenBank/DDBJ whole genome shotgun (WGS) entry which is preliminary data.</text>
</comment>
<dbReference type="EMBL" id="JARKIB010000148">
    <property type="protein sequence ID" value="KAJ7731992.1"/>
    <property type="molecule type" value="Genomic_DNA"/>
</dbReference>
<reference evidence="2" key="1">
    <citation type="submission" date="2023-03" db="EMBL/GenBank/DDBJ databases">
        <title>Massive genome expansion in bonnet fungi (Mycena s.s.) driven by repeated elements and novel gene families across ecological guilds.</title>
        <authorList>
            <consortium name="Lawrence Berkeley National Laboratory"/>
            <person name="Harder C.B."/>
            <person name="Miyauchi S."/>
            <person name="Viragh M."/>
            <person name="Kuo A."/>
            <person name="Thoen E."/>
            <person name="Andreopoulos B."/>
            <person name="Lu D."/>
            <person name="Skrede I."/>
            <person name="Drula E."/>
            <person name="Henrissat B."/>
            <person name="Morin E."/>
            <person name="Kohler A."/>
            <person name="Barry K."/>
            <person name="LaButti K."/>
            <person name="Morin E."/>
            <person name="Salamov A."/>
            <person name="Lipzen A."/>
            <person name="Mereny Z."/>
            <person name="Hegedus B."/>
            <person name="Baldrian P."/>
            <person name="Stursova M."/>
            <person name="Weitz H."/>
            <person name="Taylor A."/>
            <person name="Grigoriev I.V."/>
            <person name="Nagy L.G."/>
            <person name="Martin F."/>
            <person name="Kauserud H."/>
        </authorList>
    </citation>
    <scope>NUCLEOTIDE SEQUENCE</scope>
    <source>
        <strain evidence="2">CBHHK182m</strain>
    </source>
</reference>
<dbReference type="Proteomes" id="UP001215598">
    <property type="component" value="Unassembled WGS sequence"/>
</dbReference>
<name>A0AAD7MTZ0_9AGAR</name>
<dbReference type="AlphaFoldDB" id="A0AAD7MTZ0"/>
<evidence type="ECO:0000313" key="2">
    <source>
        <dbReference type="EMBL" id="KAJ7731992.1"/>
    </source>
</evidence>
<organism evidence="2 3">
    <name type="scientific">Mycena metata</name>
    <dbReference type="NCBI Taxonomy" id="1033252"/>
    <lineage>
        <taxon>Eukaryota</taxon>
        <taxon>Fungi</taxon>
        <taxon>Dikarya</taxon>
        <taxon>Basidiomycota</taxon>
        <taxon>Agaricomycotina</taxon>
        <taxon>Agaricomycetes</taxon>
        <taxon>Agaricomycetidae</taxon>
        <taxon>Agaricales</taxon>
        <taxon>Marasmiineae</taxon>
        <taxon>Mycenaceae</taxon>
        <taxon>Mycena</taxon>
    </lineage>
</organism>
<gene>
    <name evidence="2" type="ORF">B0H16DRAFT_1468798</name>
</gene>
<evidence type="ECO:0000313" key="3">
    <source>
        <dbReference type="Proteomes" id="UP001215598"/>
    </source>
</evidence>
<feature type="region of interest" description="Disordered" evidence="1">
    <location>
        <begin position="93"/>
        <end position="118"/>
    </location>
</feature>
<sequence>MQLLNSRIQRPKLDEEDITAPLLIFKSNFKGQLPTHKVKTLRAAGGSNPPAGFTRMIYGLSFLPLTQPWVNSAHFRRPPTKLANKMDTSLIETRNKGTSSHSREAGASGSNPPLDVTFGEDFHLRPGIEFDEAAGGSQNQWKAQATSTEFPLALDYDYTECPEEKTNAPRTTSKMKTACAAPVFEVVDADAMVDGGAVVLALESLNELPDVDDARVNAANVEDAVPDKFRNCDSSRARIIAEINLTSKWMQFGRKVYSLVRKHRPLSKVNIDCPALLCLEGSVKVLRRRCTHLPPRYMIHEQRKIHPYTDVERCLDGAFFLRTIKAIQAIGILDHNATWYASNQYHEPNIANNQGQVQILSALLQHCEDQRASVYNLLWVASMQSSADPYFALPVGPGLDSS</sequence>
<evidence type="ECO:0000256" key="1">
    <source>
        <dbReference type="SAM" id="MobiDB-lite"/>
    </source>
</evidence>
<proteinExistence type="predicted"/>
<keyword evidence="3" id="KW-1185">Reference proteome</keyword>